<accession>A0A198FH74</accession>
<evidence type="ECO:0000313" key="2">
    <source>
        <dbReference type="Proteomes" id="UP000094023"/>
    </source>
</evidence>
<gene>
    <name evidence="1" type="ORF">M983_2630</name>
</gene>
<dbReference type="Gene3D" id="3.10.450.50">
    <property type="match status" value="1"/>
</dbReference>
<dbReference type="SUPFAM" id="SSF54427">
    <property type="entry name" value="NTF2-like"/>
    <property type="match status" value="1"/>
</dbReference>
<dbReference type="Proteomes" id="UP000094023">
    <property type="component" value="Unassembled WGS sequence"/>
</dbReference>
<evidence type="ECO:0000313" key="1">
    <source>
        <dbReference type="EMBL" id="OAT24272.1"/>
    </source>
</evidence>
<reference evidence="1 2" key="1">
    <citation type="submission" date="2016-04" db="EMBL/GenBank/DDBJ databases">
        <title>ATOL: Assembling a taxonomically balanced genome-scale reconstruction of the evolutionary history of the Enterobacteriaceae.</title>
        <authorList>
            <person name="Plunkett G.III."/>
            <person name="Neeno-Eckwall E.C."/>
            <person name="Glasner J.D."/>
            <person name="Perna N.T."/>
        </authorList>
    </citation>
    <scope>NUCLEOTIDE SEQUENCE [LARGE SCALE GENOMIC DNA]</scope>
    <source>
        <strain evidence="1 2">ATCC 19692</strain>
    </source>
</reference>
<dbReference type="OrthoDB" id="8912060at2"/>
<dbReference type="EMBL" id="LXEN01000128">
    <property type="protein sequence ID" value="OAT24272.1"/>
    <property type="molecule type" value="Genomic_DNA"/>
</dbReference>
<proteinExistence type="predicted"/>
<keyword evidence="2" id="KW-1185">Reference proteome</keyword>
<sequence length="135" mass="15913">MELNLDLIIKSIESLHTHIETIFTQSPLDENAIENIENILAKDFSMVGINGNTIKYEDAIQMFRQNAGKRPTLTIKTSNYKVLYQTKHLIAATYQEVHYENEKNLTRKSIVLMRRESYENPWQWYYLHETSTLCN</sequence>
<dbReference type="AlphaFoldDB" id="A0A198FH74"/>
<dbReference type="RefSeq" id="WP_066751781.1">
    <property type="nucleotide sequence ID" value="NZ_LXEN01000128.1"/>
</dbReference>
<dbReference type="InterPro" id="IPR032710">
    <property type="entry name" value="NTF2-like_dom_sf"/>
</dbReference>
<comment type="caution">
    <text evidence="1">The sequence shown here is derived from an EMBL/GenBank/DDBJ whole genome shotgun (WGS) entry which is preliminary data.</text>
</comment>
<organism evidence="1 2">
    <name type="scientific">Proteus myxofaciens ATCC 19692</name>
    <dbReference type="NCBI Taxonomy" id="1354337"/>
    <lineage>
        <taxon>Bacteria</taxon>
        <taxon>Pseudomonadati</taxon>
        <taxon>Pseudomonadota</taxon>
        <taxon>Gammaproteobacteria</taxon>
        <taxon>Enterobacterales</taxon>
        <taxon>Morganellaceae</taxon>
        <taxon>Proteus</taxon>
    </lineage>
</organism>
<name>A0A198FH74_9GAMM</name>
<dbReference type="STRING" id="1354337.M983_2630"/>
<protein>
    <submittedName>
        <fullName evidence="1">Putative cytoplasmic protein</fullName>
    </submittedName>
</protein>